<dbReference type="InterPro" id="IPR021828">
    <property type="entry name" value="GlgE_dom_N/S"/>
</dbReference>
<feature type="binding site" evidence="6">
    <location>
        <position position="430"/>
    </location>
    <ligand>
        <name>alpha-maltose 1-phosphate</name>
        <dbReference type="ChEBI" id="CHEBI:63576"/>
    </ligand>
</feature>
<keyword evidence="3 6" id="KW-0808">Transferase</keyword>
<dbReference type="Gene3D" id="2.60.40.1180">
    <property type="entry name" value="Golgi alpha-mannosidase II"/>
    <property type="match status" value="1"/>
</dbReference>
<dbReference type="CDD" id="cd11344">
    <property type="entry name" value="AmyAc_GlgE_like"/>
    <property type="match status" value="1"/>
</dbReference>
<dbReference type="InterPro" id="IPR017853">
    <property type="entry name" value="GH"/>
</dbReference>
<gene>
    <name evidence="6" type="primary">glgE</name>
    <name evidence="9" type="ORF">D1832_11365</name>
</gene>
<comment type="subunit">
    <text evidence="1 6">Homodimer.</text>
</comment>
<feature type="active site" description="Nucleophile" evidence="6">
    <location>
        <position position="465"/>
    </location>
</feature>
<reference evidence="9 10" key="1">
    <citation type="submission" date="2018-08" db="EMBL/GenBank/DDBJ databases">
        <title>Whole genome sequence analysis of Dermacoccus abyssi bacteria isolated from Deep Mariana trench Micromonospora spp reveals genes involved in the environmental adaptation and production of secondary metabolites.</title>
        <authorList>
            <person name="Abdel-Mageed W.M."/>
            <person name="Lehri B."/>
            <person name="Nouioui I."/>
            <person name="Goodfellow I."/>
            <person name="Jaspars M."/>
            <person name="Karlyshev A."/>
        </authorList>
    </citation>
    <scope>NUCLEOTIDE SEQUENCE [LARGE SCALE GENOMIC DNA]</scope>
    <source>
        <strain evidence="9 10">MT1.1</strain>
    </source>
</reference>
<dbReference type="Gene3D" id="2.60.40.10">
    <property type="entry name" value="Immunoglobulins"/>
    <property type="match status" value="1"/>
</dbReference>
<dbReference type="PANTHER" id="PTHR47786:SF2">
    <property type="entry name" value="GLYCOSYL HYDROLASE FAMILY 13 CATALYTIC DOMAIN-CONTAINING PROTEIN"/>
    <property type="match status" value="1"/>
</dbReference>
<dbReference type="Gene3D" id="1.20.58.80">
    <property type="entry name" value="Phosphotransferase system, lactose/cellobiose-type IIA subunit"/>
    <property type="match status" value="1"/>
</dbReference>
<feature type="binding site" evidence="6">
    <location>
        <position position="335"/>
    </location>
    <ligand>
        <name>alpha-maltose 1-phosphate</name>
        <dbReference type="ChEBI" id="CHEBI:63576"/>
    </ligand>
</feature>
<dbReference type="Proteomes" id="UP000285376">
    <property type="component" value="Unassembled WGS sequence"/>
</dbReference>
<evidence type="ECO:0000256" key="4">
    <source>
        <dbReference type="ARBA" id="ARBA00023277"/>
    </source>
</evidence>
<dbReference type="InterPro" id="IPR026585">
    <property type="entry name" value="GlgE"/>
</dbReference>
<feature type="site" description="Transition state stabilizer" evidence="6">
    <location>
        <position position="551"/>
    </location>
</feature>
<dbReference type="Pfam" id="PF11896">
    <property type="entry name" value="GlgE_dom_N_S"/>
    <property type="match status" value="1"/>
</dbReference>
<feature type="binding site" evidence="6">
    <location>
        <position position="466"/>
    </location>
    <ligand>
        <name>alpha-maltose 1-phosphate</name>
        <dbReference type="ChEBI" id="CHEBI:63576"/>
    </ligand>
</feature>
<feature type="region of interest" description="Disordered" evidence="7">
    <location>
        <begin position="1"/>
        <end position="71"/>
    </location>
</feature>
<sequence length="743" mass="82913">MVLGSVTHVTVSQPGRSPMPKPTPDTSAASPASARDDIDLASNPASAEPETGRYTPDTTEHRPEPAASAPTTAHVEIGGVRGIGRIPVTDVMPIVDGGNLPTKSVVDEPFTVRATVFREGHDVANASLVMVSPHGAERIVTMTCVNPGLDLWTAEAEADHEGVWHFRVEGWSDPYGTWEHDATIKVPAGIDVEVMFEEGARVLDRSLATNDHPDDDARVLEHAAATMRDTSLPQDERLAAGTSLSVKEVMERLPLRDFVSPSPEYPWLVERKLALTGAWYEFFPRSEGAYFDEATGKWVSGTLRTAAERLPAVADMGFDVVYLTPIHPIGAINRKGPNNSLTAGPEDPGSPYAIGSKDGGHDAIEPSLGTFDDLDAFVARAEELGLEVALDIALQCAPDHPWVTEHPEWFTTRSDGTIAYAENPPKKYQDIYPLNFDNDPAGIYAEMRRVMQVWIDHGIKIFRVDNPHTKPVEFWQWLIADVAKNHPDVIWLAEAFTKPAMMHNLGRIGFQQSYTYYAWRHQPWEIREYLDELIGDTASYMRPSFWPTTHDILTPYMQFGGPAAWKLRAALAATLVPTYGIYAGYELMESVARPGAQEQIDNEKYQFKNRGWDDYLPGGPKEGQSIDWYLRRINEIRRAHPALEHLRNLRWHGVDDENFLVFSKRRVLTDGSEDTILVVANTDPHATRETWVHLDMGAIGLRGDEGFVAHDLLSDATWHWGEHNFVRLGPDAENVHIIHVRRF</sequence>
<dbReference type="Pfam" id="PF21702">
    <property type="entry name" value="GLGE_C"/>
    <property type="match status" value="1"/>
</dbReference>
<evidence type="ECO:0000256" key="1">
    <source>
        <dbReference type="ARBA" id="ARBA00011738"/>
    </source>
</evidence>
<evidence type="ECO:0000313" key="10">
    <source>
        <dbReference type="Proteomes" id="UP000285376"/>
    </source>
</evidence>
<evidence type="ECO:0000259" key="8">
    <source>
        <dbReference type="SMART" id="SM00642"/>
    </source>
</evidence>
<dbReference type="InterPro" id="IPR013780">
    <property type="entry name" value="Glyco_hydro_b"/>
</dbReference>
<evidence type="ECO:0000256" key="7">
    <source>
        <dbReference type="SAM" id="MobiDB-lite"/>
    </source>
</evidence>
<dbReference type="AlphaFoldDB" id="A0A417Z3U4"/>
<protein>
    <recommendedName>
        <fullName evidence="6">Alpha-1,4-glucan:maltose-1-phosphate maltosyltransferase</fullName>
        <shortName evidence="6">GMPMT</shortName>
        <ecNumber evidence="6">2.4.99.16</ecNumber>
    </recommendedName>
    <alternativeName>
        <fullName evidence="6">(1-&gt;4)-alpha-D-glucan:maltose-1-phosphate alpha-D-maltosyltransferase</fullName>
    </alternativeName>
</protein>
<dbReference type="GO" id="GO:0030979">
    <property type="term" value="P:alpha-glucan biosynthetic process"/>
    <property type="evidence" value="ECO:0007669"/>
    <property type="project" value="UniProtKB-UniRule"/>
</dbReference>
<dbReference type="EMBL" id="QWLM01000013">
    <property type="protein sequence ID" value="RHW44840.1"/>
    <property type="molecule type" value="Genomic_DNA"/>
</dbReference>
<dbReference type="EC" id="2.4.99.16" evidence="6"/>
<evidence type="ECO:0000256" key="5">
    <source>
        <dbReference type="ARBA" id="ARBA00048735"/>
    </source>
</evidence>
<proteinExistence type="inferred from homology"/>
<comment type="catalytic activity">
    <reaction evidence="5 6">
        <text>alpha-maltose 1-phosphate + [(1-&gt;4)-alpha-D-glucosyl](n) = [(1-&gt;4)-alpha-D-glucosyl](n+2) + phosphate</text>
        <dbReference type="Rhea" id="RHEA:42692"/>
        <dbReference type="Rhea" id="RHEA-COMP:9584"/>
        <dbReference type="Rhea" id="RHEA-COMP:10183"/>
        <dbReference type="ChEBI" id="CHEBI:15444"/>
        <dbReference type="ChEBI" id="CHEBI:43474"/>
        <dbReference type="ChEBI" id="CHEBI:63576"/>
        <dbReference type="EC" id="2.4.99.16"/>
    </reaction>
</comment>
<dbReference type="InterPro" id="IPR049171">
    <property type="entry name" value="GLGE_C"/>
</dbReference>
<evidence type="ECO:0000256" key="6">
    <source>
        <dbReference type="HAMAP-Rule" id="MF_02124"/>
    </source>
</evidence>
<feature type="compositionally biased region" description="Low complexity" evidence="7">
    <location>
        <begin position="24"/>
        <end position="33"/>
    </location>
</feature>
<accession>A0A417Z3U4</accession>
<feature type="domain" description="Glycosyl hydrolase family 13 catalytic" evidence="8">
    <location>
        <begin position="281"/>
        <end position="637"/>
    </location>
</feature>
<feature type="binding site" evidence="6">
    <location>
        <position position="395"/>
    </location>
    <ligand>
        <name>alpha-maltose 1-phosphate</name>
        <dbReference type="ChEBI" id="CHEBI:63576"/>
    </ligand>
</feature>
<dbReference type="InterPro" id="IPR006047">
    <property type="entry name" value="GH13_cat_dom"/>
</dbReference>
<keyword evidence="2 6" id="KW-0328">Glycosyltransferase</keyword>
<evidence type="ECO:0000256" key="3">
    <source>
        <dbReference type="ARBA" id="ARBA00022679"/>
    </source>
</evidence>
<organism evidence="9 10">
    <name type="scientific">Dermacoccus abyssi</name>
    <dbReference type="NCBI Taxonomy" id="322596"/>
    <lineage>
        <taxon>Bacteria</taxon>
        <taxon>Bacillati</taxon>
        <taxon>Actinomycetota</taxon>
        <taxon>Actinomycetes</taxon>
        <taxon>Micrococcales</taxon>
        <taxon>Dermacoccaceae</taxon>
        <taxon>Dermacoccus</taxon>
    </lineage>
</organism>
<dbReference type="InterPro" id="IPR013783">
    <property type="entry name" value="Ig-like_fold"/>
</dbReference>
<feature type="active site" description="Proton donor" evidence="6">
    <location>
        <position position="494"/>
    </location>
</feature>
<comment type="function">
    <text evidence="6">Maltosyltransferase that uses maltose 1-phosphate (M1P) as the sugar donor to elongate linear or branched alpha-(1-&gt;4)-glucans. Is involved in a branched alpha-glucan biosynthetic pathway from trehalose, together with TreS, Mak and GlgB.</text>
</comment>
<dbReference type="HAMAP" id="MF_02124">
    <property type="entry name" value="GlgE"/>
    <property type="match status" value="1"/>
</dbReference>
<dbReference type="SUPFAM" id="SSF51445">
    <property type="entry name" value="(Trans)glycosidases"/>
    <property type="match status" value="1"/>
</dbReference>
<dbReference type="SMART" id="SM00642">
    <property type="entry name" value="Aamy"/>
    <property type="match status" value="1"/>
</dbReference>
<name>A0A417Z3U4_9MICO</name>
<feature type="binding site" evidence="6">
    <location>
        <begin position="604"/>
        <end position="605"/>
    </location>
    <ligand>
        <name>alpha-maltose 1-phosphate</name>
        <dbReference type="ChEBI" id="CHEBI:63576"/>
    </ligand>
</feature>
<evidence type="ECO:0000313" key="9">
    <source>
        <dbReference type="EMBL" id="RHW44840.1"/>
    </source>
</evidence>
<evidence type="ECO:0000256" key="2">
    <source>
        <dbReference type="ARBA" id="ARBA00022676"/>
    </source>
</evidence>
<keyword evidence="4 6" id="KW-0119">Carbohydrate metabolism</keyword>
<dbReference type="PANTHER" id="PTHR47786">
    <property type="entry name" value="ALPHA-1,4-GLUCAN:MALTOSE-1-PHOSPHATE MALTOSYLTRANSFERASE"/>
    <property type="match status" value="1"/>
</dbReference>
<dbReference type="GO" id="GO:0016758">
    <property type="term" value="F:hexosyltransferase activity"/>
    <property type="evidence" value="ECO:0007669"/>
    <property type="project" value="UniProtKB-UniRule"/>
</dbReference>
<comment type="similarity">
    <text evidence="6">Belongs to the glycosyl hydrolase 13 family. GlgE subfamily.</text>
</comment>
<dbReference type="GO" id="GO:0004553">
    <property type="term" value="F:hydrolase activity, hydrolyzing O-glycosyl compounds"/>
    <property type="evidence" value="ECO:0007669"/>
    <property type="project" value="InterPro"/>
</dbReference>
<dbReference type="Gene3D" id="3.20.20.80">
    <property type="entry name" value="Glycosidases"/>
    <property type="match status" value="1"/>
</dbReference>
<comment type="caution">
    <text evidence="9">The sequence shown here is derived from an EMBL/GenBank/DDBJ whole genome shotgun (WGS) entry which is preliminary data.</text>
</comment>